<feature type="transmembrane region" description="Helical" evidence="1">
    <location>
        <begin position="140"/>
        <end position="163"/>
    </location>
</feature>
<name>A0ABN6V2S6_9BACT</name>
<evidence type="ECO:0000313" key="3">
    <source>
        <dbReference type="Proteomes" id="UP001242010"/>
    </source>
</evidence>
<dbReference type="EMBL" id="AP027079">
    <property type="protein sequence ID" value="BDU70675.1"/>
    <property type="molecule type" value="Genomic_DNA"/>
</dbReference>
<organism evidence="2 3">
    <name type="scientific">Geothrix oryzae</name>
    <dbReference type="NCBI Taxonomy" id="2927975"/>
    <lineage>
        <taxon>Bacteria</taxon>
        <taxon>Pseudomonadati</taxon>
        <taxon>Acidobacteriota</taxon>
        <taxon>Holophagae</taxon>
        <taxon>Holophagales</taxon>
        <taxon>Holophagaceae</taxon>
        <taxon>Geothrix</taxon>
    </lineage>
</organism>
<keyword evidence="1" id="KW-0472">Membrane</keyword>
<dbReference type="Proteomes" id="UP001242010">
    <property type="component" value="Chromosome"/>
</dbReference>
<evidence type="ECO:0008006" key="4">
    <source>
        <dbReference type="Google" id="ProtNLM"/>
    </source>
</evidence>
<keyword evidence="1" id="KW-1133">Transmembrane helix</keyword>
<feature type="transmembrane region" description="Helical" evidence="1">
    <location>
        <begin position="48"/>
        <end position="69"/>
    </location>
</feature>
<proteinExistence type="predicted"/>
<evidence type="ECO:0000256" key="1">
    <source>
        <dbReference type="SAM" id="Phobius"/>
    </source>
</evidence>
<sequence length="338" mass="36798">MSASPLLEFVAREHPAFVHIPLGLVAVLPLAMLASFHPKHVRLWTGTSFFLALVGWLGSTAALFSGLIWGRQIALIPPKGFFPLVATEKQVLQRILQVHEMAALSGFLIGGFCVWLLWRSWRQVEAHDGAAHRRHGGRRFWERGVGAAPLLVGVLWLACWGLSGKLGGVMVFGSEETNRAAAEADAAKHADAEADLPIRALDYASLEPITPEPVRSKAHGNRWRRIWVTASGADAYQAGKPLPPGAYAVMSTFEDEKGKPSHEPGPLYMKETKADGSTAFAFYWPRVPEALRKDMENQDSVYWRSPDSHLAVCLGCHEKKGEAAQALTAGSAGGPGKR</sequence>
<accession>A0ABN6V2S6</accession>
<feature type="transmembrane region" description="Helical" evidence="1">
    <location>
        <begin position="101"/>
        <end position="119"/>
    </location>
</feature>
<feature type="transmembrane region" description="Helical" evidence="1">
    <location>
        <begin position="16"/>
        <end position="36"/>
    </location>
</feature>
<gene>
    <name evidence="2" type="ORF">GETHOR_27760</name>
</gene>
<keyword evidence="1" id="KW-0812">Transmembrane</keyword>
<reference evidence="3" key="1">
    <citation type="journal article" date="2023" name="Int. J. Syst. Evol. Microbiol.">
        <title>Mesoterricola silvestris gen. nov., sp. nov., Mesoterricola sediminis sp. nov., Geothrix oryzae sp. nov., Geothrix edaphica sp. nov., Geothrix rubra sp. nov., and Geothrix limicola sp. nov., six novel members of Acidobacteriota isolated from soils.</title>
        <authorList>
            <person name="Itoh H."/>
            <person name="Sugisawa Y."/>
            <person name="Mise K."/>
            <person name="Xu Z."/>
            <person name="Kuniyasu M."/>
            <person name="Ushijima N."/>
            <person name="Kawano K."/>
            <person name="Kobayashi E."/>
            <person name="Shiratori Y."/>
            <person name="Masuda Y."/>
            <person name="Senoo K."/>
        </authorList>
    </citation>
    <scope>NUCLEOTIDE SEQUENCE [LARGE SCALE GENOMIC DNA]</scope>
    <source>
        <strain evidence="3">Red222</strain>
    </source>
</reference>
<evidence type="ECO:0000313" key="2">
    <source>
        <dbReference type="EMBL" id="BDU70675.1"/>
    </source>
</evidence>
<keyword evidence="3" id="KW-1185">Reference proteome</keyword>
<dbReference type="RefSeq" id="WP_286354377.1">
    <property type="nucleotide sequence ID" value="NZ_AP027079.1"/>
</dbReference>
<protein>
    <recommendedName>
        <fullName evidence="4">Cytochrome P460</fullName>
    </recommendedName>
</protein>